<organism evidence="2 3">
    <name type="scientific">Aeromicrobium camelliae</name>
    <dbReference type="NCBI Taxonomy" id="1538144"/>
    <lineage>
        <taxon>Bacteria</taxon>
        <taxon>Bacillati</taxon>
        <taxon>Actinomycetota</taxon>
        <taxon>Actinomycetes</taxon>
        <taxon>Propionibacteriales</taxon>
        <taxon>Nocardioidaceae</taxon>
        <taxon>Aeromicrobium</taxon>
    </lineage>
</organism>
<proteinExistence type="predicted"/>
<dbReference type="Proteomes" id="UP000275225">
    <property type="component" value="Unassembled WGS sequence"/>
</dbReference>
<keyword evidence="1" id="KW-0175">Coiled coil</keyword>
<comment type="caution">
    <text evidence="2">The sequence shown here is derived from an EMBL/GenBank/DDBJ whole genome shotgun (WGS) entry which is preliminary data.</text>
</comment>
<accession>A0A3N6W4W7</accession>
<dbReference type="AlphaFoldDB" id="A0A3N6W4W7"/>
<dbReference type="EMBL" id="RQJX01000019">
    <property type="protein sequence ID" value="RQN02579.1"/>
    <property type="molecule type" value="Genomic_DNA"/>
</dbReference>
<reference evidence="2 3" key="1">
    <citation type="submission" date="2018-11" db="EMBL/GenBank/DDBJ databases">
        <authorList>
            <person name="Li F."/>
        </authorList>
    </citation>
    <scope>NUCLEOTIDE SEQUENCE [LARGE SCALE GENOMIC DNA]</scope>
    <source>
        <strain evidence="2 3">YS17T</strain>
    </source>
</reference>
<name>A0A3N6W4W7_9ACTN</name>
<dbReference type="OrthoDB" id="5078127at2"/>
<evidence type="ECO:0000313" key="3">
    <source>
        <dbReference type="Proteomes" id="UP000275225"/>
    </source>
</evidence>
<dbReference type="RefSeq" id="WP_124237551.1">
    <property type="nucleotide sequence ID" value="NZ_JBHUFI010000010.1"/>
</dbReference>
<keyword evidence="3" id="KW-1185">Reference proteome</keyword>
<sequence length="62" mass="7268">MFSHPLDARFDALTTLVTVRFEQVDGRFEHVEKRLDRIEHRVDNLDRDVTAITRRLMGGAED</sequence>
<feature type="coiled-coil region" evidence="1">
    <location>
        <begin position="28"/>
        <end position="55"/>
    </location>
</feature>
<evidence type="ECO:0000313" key="2">
    <source>
        <dbReference type="EMBL" id="RQN02579.1"/>
    </source>
</evidence>
<protein>
    <submittedName>
        <fullName evidence="2">Uncharacterized protein</fullName>
    </submittedName>
</protein>
<evidence type="ECO:0000256" key="1">
    <source>
        <dbReference type="SAM" id="Coils"/>
    </source>
</evidence>
<dbReference type="Gene3D" id="3.90.20.10">
    <property type="match status" value="1"/>
</dbReference>
<gene>
    <name evidence="2" type="ORF">EHW97_12700</name>
</gene>